<evidence type="ECO:0000256" key="1">
    <source>
        <dbReference type="ARBA" id="ARBA00004606"/>
    </source>
</evidence>
<keyword evidence="4" id="KW-0735">Signal-anchor</keyword>
<dbReference type="GeneID" id="116534153"/>
<gene>
    <name evidence="13" type="primary">LOC116534153</name>
</gene>
<dbReference type="PANTHER" id="PTHR22800">
    <property type="entry name" value="C-TYPE LECTIN PROTEINS"/>
    <property type="match status" value="1"/>
</dbReference>
<dbReference type="Proteomes" id="UP000504640">
    <property type="component" value="Unplaced"/>
</dbReference>
<keyword evidence="8" id="KW-0325">Glycoprotein</keyword>
<reference evidence="13" key="1">
    <citation type="submission" date="2025-08" db="UniProtKB">
        <authorList>
            <consortium name="RefSeq"/>
        </authorList>
    </citation>
    <scope>IDENTIFICATION</scope>
    <source>
        <tissue evidence="13">Blood</tissue>
    </source>
</reference>
<accession>A0A6J3FWQ5</accession>
<evidence type="ECO:0000256" key="6">
    <source>
        <dbReference type="ARBA" id="ARBA00023136"/>
    </source>
</evidence>
<dbReference type="Pfam" id="PF00059">
    <property type="entry name" value="Lectin_C"/>
    <property type="match status" value="1"/>
</dbReference>
<dbReference type="GO" id="GO:0030246">
    <property type="term" value="F:carbohydrate binding"/>
    <property type="evidence" value="ECO:0007669"/>
    <property type="project" value="UniProtKB-KW"/>
</dbReference>
<protein>
    <submittedName>
        <fullName evidence="13">NKG2-A/NKG2-B type II integral membrane protein-like isoform X9</fullName>
    </submittedName>
</protein>
<proteinExistence type="predicted"/>
<evidence type="ECO:0000256" key="7">
    <source>
        <dbReference type="ARBA" id="ARBA00023170"/>
    </source>
</evidence>
<evidence type="ECO:0000256" key="10">
    <source>
        <dbReference type="SAM" id="Phobius"/>
    </source>
</evidence>
<evidence type="ECO:0000256" key="5">
    <source>
        <dbReference type="ARBA" id="ARBA00022989"/>
    </source>
</evidence>
<dbReference type="InterPro" id="IPR050919">
    <property type="entry name" value="NKG2/CD94_NK_receptors"/>
</dbReference>
<organism evidence="12 13">
    <name type="scientific">Sapajus apella</name>
    <name type="common">Brown-capped capuchin</name>
    <name type="synonym">Cebus apella</name>
    <dbReference type="NCBI Taxonomy" id="9515"/>
    <lineage>
        <taxon>Eukaryota</taxon>
        <taxon>Metazoa</taxon>
        <taxon>Chordata</taxon>
        <taxon>Craniata</taxon>
        <taxon>Vertebrata</taxon>
        <taxon>Euteleostomi</taxon>
        <taxon>Mammalia</taxon>
        <taxon>Eutheria</taxon>
        <taxon>Euarchontoglires</taxon>
        <taxon>Primates</taxon>
        <taxon>Haplorrhini</taxon>
        <taxon>Platyrrhini</taxon>
        <taxon>Cebidae</taxon>
        <taxon>Cebinae</taxon>
        <taxon>Sapajus</taxon>
    </lineage>
</organism>
<keyword evidence="3" id="KW-0430">Lectin</keyword>
<evidence type="ECO:0000256" key="4">
    <source>
        <dbReference type="ARBA" id="ARBA00022968"/>
    </source>
</evidence>
<dbReference type="PROSITE" id="PS50041">
    <property type="entry name" value="C_TYPE_LECTIN_2"/>
    <property type="match status" value="1"/>
</dbReference>
<evidence type="ECO:0000256" key="8">
    <source>
        <dbReference type="ARBA" id="ARBA00023180"/>
    </source>
</evidence>
<dbReference type="GO" id="GO:0002223">
    <property type="term" value="P:stimulatory C-type lectin receptor signaling pathway"/>
    <property type="evidence" value="ECO:0007669"/>
    <property type="project" value="TreeGrafter"/>
</dbReference>
<dbReference type="InterPro" id="IPR001304">
    <property type="entry name" value="C-type_lectin-like"/>
</dbReference>
<evidence type="ECO:0000259" key="11">
    <source>
        <dbReference type="PROSITE" id="PS50041"/>
    </source>
</evidence>
<dbReference type="GO" id="GO:0045954">
    <property type="term" value="P:positive regulation of natural killer cell mediated cytotoxicity"/>
    <property type="evidence" value="ECO:0007669"/>
    <property type="project" value="TreeGrafter"/>
</dbReference>
<dbReference type="SUPFAM" id="SSF56436">
    <property type="entry name" value="C-type lectin-like"/>
    <property type="match status" value="1"/>
</dbReference>
<dbReference type="GO" id="GO:0016020">
    <property type="term" value="C:membrane"/>
    <property type="evidence" value="ECO:0007669"/>
    <property type="project" value="UniProtKB-SubCell"/>
</dbReference>
<dbReference type="AlphaFoldDB" id="A0A6J3FWQ5"/>
<feature type="region of interest" description="Disordered" evidence="9">
    <location>
        <begin position="25"/>
        <end position="47"/>
    </location>
</feature>
<dbReference type="GO" id="GO:0045953">
    <property type="term" value="P:negative regulation of natural killer cell mediated cytotoxicity"/>
    <property type="evidence" value="ECO:0007669"/>
    <property type="project" value="TreeGrafter"/>
</dbReference>
<feature type="domain" description="C-type lectin" evidence="11">
    <location>
        <begin position="144"/>
        <end position="248"/>
    </location>
</feature>
<dbReference type="InterPro" id="IPR033992">
    <property type="entry name" value="NKR-like_CTLD"/>
</dbReference>
<keyword evidence="5 10" id="KW-1133">Transmembrane helix</keyword>
<dbReference type="SMART" id="SM00034">
    <property type="entry name" value="CLECT"/>
    <property type="match status" value="1"/>
</dbReference>
<evidence type="ECO:0000313" key="13">
    <source>
        <dbReference type="RefSeq" id="XP_032110233.1"/>
    </source>
</evidence>
<keyword evidence="7" id="KW-0675">Receptor</keyword>
<keyword evidence="6 10" id="KW-0472">Membrane</keyword>
<dbReference type="Gene3D" id="3.10.100.10">
    <property type="entry name" value="Mannose-Binding Protein A, subunit A"/>
    <property type="match status" value="1"/>
</dbReference>
<evidence type="ECO:0000256" key="9">
    <source>
        <dbReference type="SAM" id="MobiDB-lite"/>
    </source>
</evidence>
<evidence type="ECO:0000313" key="12">
    <source>
        <dbReference type="Proteomes" id="UP000504640"/>
    </source>
</evidence>
<dbReference type="RefSeq" id="XP_032110233.1">
    <property type="nucleotide sequence ID" value="XM_032254342.1"/>
</dbReference>
<name>A0A6J3FWQ5_SAPAP</name>
<dbReference type="PANTHER" id="PTHR22800:SF242">
    <property type="entry name" value="NKG2-A_NKG2-B TYPE II INTEGRAL MEMBRANE PROTEIN"/>
    <property type="match status" value="1"/>
</dbReference>
<comment type="subcellular location">
    <subcellularLocation>
        <location evidence="1">Membrane</location>
        <topology evidence="1">Single-pass type II membrane protein</topology>
    </subcellularLocation>
</comment>
<evidence type="ECO:0000256" key="2">
    <source>
        <dbReference type="ARBA" id="ARBA00022692"/>
    </source>
</evidence>
<feature type="transmembrane region" description="Helical" evidence="10">
    <location>
        <begin position="89"/>
        <end position="111"/>
    </location>
</feature>
<dbReference type="CDD" id="cd03593">
    <property type="entry name" value="CLECT_NK_receptors_like"/>
    <property type="match status" value="1"/>
</dbReference>
<sequence length="251" mass="28169">MCDFLGTEAQSLTSHTAKMDNQGVIYSDLNLPPNPKRQQRTPKSNESSILVTEQEITYAELNLQTASRDFQGNDKTYHCKDLPSAPEKLVIGILGIICLLLTASVITIVVIPSTLTQRHNNSSLNTRTQKAHHCDHCPEEWITYSNSCYYFGKEKRTWEESLLACASKNSTLLSIDNEEEMKVLAAISAPSWIGVFRNSSHHPWVSIDGLTFKYMIKDSNNAEHNCAMLHIDGLKSKPCGSSIKYHCKHKL</sequence>
<dbReference type="InterPro" id="IPR016186">
    <property type="entry name" value="C-type_lectin-like/link_sf"/>
</dbReference>
<keyword evidence="12" id="KW-1185">Reference proteome</keyword>
<evidence type="ECO:0000256" key="3">
    <source>
        <dbReference type="ARBA" id="ARBA00022734"/>
    </source>
</evidence>
<dbReference type="InterPro" id="IPR016187">
    <property type="entry name" value="CTDL_fold"/>
</dbReference>
<dbReference type="GO" id="GO:0001915">
    <property type="term" value="P:negative regulation of T cell mediated cytotoxicity"/>
    <property type="evidence" value="ECO:0007669"/>
    <property type="project" value="TreeGrafter"/>
</dbReference>
<keyword evidence="2 10" id="KW-0812">Transmembrane</keyword>